<reference evidence="1 2" key="1">
    <citation type="journal article" date="2023" name="ACS Omega">
        <title>Identification of the Neoaspergillic Acid Biosynthesis Gene Cluster by Establishing an In Vitro CRISPR-Ribonucleoprotein Genetic System in Aspergillus melleus.</title>
        <authorList>
            <person name="Yuan B."/>
            <person name="Grau M.F."/>
            <person name="Murata R.M."/>
            <person name="Torok T."/>
            <person name="Venkateswaran K."/>
            <person name="Stajich J.E."/>
            <person name="Wang C.C.C."/>
        </authorList>
    </citation>
    <scope>NUCLEOTIDE SEQUENCE [LARGE SCALE GENOMIC DNA]</scope>
    <source>
        <strain evidence="1 2">IMV 1140</strain>
    </source>
</reference>
<proteinExistence type="predicted"/>
<evidence type="ECO:0000313" key="2">
    <source>
        <dbReference type="Proteomes" id="UP001177260"/>
    </source>
</evidence>
<gene>
    <name evidence="1" type="ORF">N8T08_000746</name>
</gene>
<sequence>MVLRKRAPPHLYSLSQGNARFAPCATAAQTSPTAKSTASLSPKRLTRPRRAQSSPQPQRLDSQESIYSPDLNTSPAFDLMPLEQAQKSPVRSSAGDAPNPWADELVERPDQSRQEYTSPELPPGGNGSQVEGHTNGNGPNRVPSVLVAGTERRTGTNEWQQNQAPGDASDWEHLGSPSALRSNNPFLKPKQPEQNPWEDRPHSEDTASLSQDGASTRLGQDEGYIPMTARLSLFDQPASESPWAEEHSNAVMQPPGWHQNQQSIAISHQDYTGESTNQFAPNQFQQPYPPYSPYNDAQAPSAPQPSQQQQQYGMLAPDNRINTPATISTATSGSSHVLIDFDENPQSHADTDSSKKGPNTVNHAQESPKPGFGGPGTAPPLPDRANVAGAVRGAVSQPTTEPESNRQQEQKLETYAIRHINWTDLTGKLRDSPVLSQNKNGPCPLLALVNALVLRANPETQPPIVRALQTREQISLGLLIEALFDELTTCLGPDDELPDIEALSRFLTMLHTGMNVNPRLTLESQKSVGTFLRTDDIKLYGTFGVPLVHGWIAAPLSDADAALARVSPYHEDIQLLHFRKQDLEDCVIRGGSLSVQEEQEMKDIQAIQQFTDIDNATQLSSFGLGHLAEKLPPGSLSILFRNDHFTTLYKHPQSNLLFTLVTDAGYSNYAEVATSDLSGTLLFLKPQIHLAQEHPATSKAPQPQATIQTPHSLLKNKPMRTMLTHCLSSTRRKSDEKASGTTETATNRVLLSANRNDRLQTIAPLGSLMTLLIPPIQETAHPAKAYLLGETRSIDLKATA</sequence>
<dbReference type="Proteomes" id="UP001177260">
    <property type="component" value="Unassembled WGS sequence"/>
</dbReference>
<organism evidence="1 2">
    <name type="scientific">Aspergillus melleus</name>
    <dbReference type="NCBI Taxonomy" id="138277"/>
    <lineage>
        <taxon>Eukaryota</taxon>
        <taxon>Fungi</taxon>
        <taxon>Dikarya</taxon>
        <taxon>Ascomycota</taxon>
        <taxon>Pezizomycotina</taxon>
        <taxon>Eurotiomycetes</taxon>
        <taxon>Eurotiomycetidae</taxon>
        <taxon>Eurotiales</taxon>
        <taxon>Aspergillaceae</taxon>
        <taxon>Aspergillus</taxon>
        <taxon>Aspergillus subgen. Circumdati</taxon>
    </lineage>
</organism>
<keyword evidence="2" id="KW-1185">Reference proteome</keyword>
<dbReference type="EMBL" id="JAOPJF010000107">
    <property type="protein sequence ID" value="KAK1139465.1"/>
    <property type="molecule type" value="Genomic_DNA"/>
</dbReference>
<protein>
    <submittedName>
        <fullName evidence="1">Uncharacterized protein</fullName>
    </submittedName>
</protein>
<name>A0ACC3APZ5_9EURO</name>
<comment type="caution">
    <text evidence="1">The sequence shown here is derived from an EMBL/GenBank/DDBJ whole genome shotgun (WGS) entry which is preliminary data.</text>
</comment>
<evidence type="ECO:0000313" key="1">
    <source>
        <dbReference type="EMBL" id="KAK1139465.1"/>
    </source>
</evidence>
<accession>A0ACC3APZ5</accession>